<sequence length="140" mass="16062">MTEIEETLLPVAGLAWISLPAYCAHHVPTKKWSPMMGAERYRVRLMFEWGGGCLWCGNNIARDKFSVGPIEERLPLSNEVQAMLNELSQWHDTSLNWDYPPDPGPWSADDYARFDEAAAKLLKSIQQELGEEFEVMYEKL</sequence>
<gene>
    <name evidence="1" type="ORF">J7E47_16430</name>
</gene>
<name>A0A944DQK5_PSEFL</name>
<reference evidence="1" key="1">
    <citation type="submission" date="2021-03" db="EMBL/GenBank/DDBJ databases">
        <title>Genomic analysis provides insights into the functional capacity of soil bacteria communities inhabiting an altitudinal gradient in the Atacama Desert.</title>
        <authorList>
            <person name="Gonzalez M."/>
            <person name="Maldonado J."/>
            <person name="Maza F."/>
            <person name="Hodar C."/>
            <person name="Cortes M."/>
            <person name="Palma R."/>
            <person name="Andreani C."/>
            <person name="Gaete A."/>
            <person name="Vasquez-Dean J."/>
            <person name="Acuna V."/>
            <person name="Aguado M."/>
            <person name="Mandakovic D."/>
            <person name="Latorre M."/>
            <person name="Orellana A."/>
            <person name="Gutierrez R."/>
            <person name="Montecino M."/>
            <person name="Allende M."/>
            <person name="Maass A."/>
            <person name="Cambiazo V."/>
        </authorList>
    </citation>
    <scope>NUCLEOTIDE SEQUENCE</scope>
    <source>
        <strain evidence="1">ISL-25</strain>
    </source>
</reference>
<dbReference type="AlphaFoldDB" id="A0A944DQK5"/>
<protein>
    <submittedName>
        <fullName evidence="1">Uncharacterized protein</fullName>
    </submittedName>
</protein>
<dbReference type="Proteomes" id="UP000692896">
    <property type="component" value="Unassembled WGS sequence"/>
</dbReference>
<dbReference type="EMBL" id="JAGGOB010000033">
    <property type="protein sequence ID" value="MBT2330305.1"/>
    <property type="molecule type" value="Genomic_DNA"/>
</dbReference>
<evidence type="ECO:0000313" key="1">
    <source>
        <dbReference type="EMBL" id="MBT2330305.1"/>
    </source>
</evidence>
<evidence type="ECO:0000313" key="2">
    <source>
        <dbReference type="Proteomes" id="UP000692896"/>
    </source>
</evidence>
<comment type="caution">
    <text evidence="1">The sequence shown here is derived from an EMBL/GenBank/DDBJ whole genome shotgun (WGS) entry which is preliminary data.</text>
</comment>
<proteinExistence type="predicted"/>
<dbReference type="RefSeq" id="WP_214916487.1">
    <property type="nucleotide sequence ID" value="NZ_JAGGNX010000002.1"/>
</dbReference>
<organism evidence="1 2">
    <name type="scientific">Pseudomonas fluorescens</name>
    <dbReference type="NCBI Taxonomy" id="294"/>
    <lineage>
        <taxon>Bacteria</taxon>
        <taxon>Pseudomonadati</taxon>
        <taxon>Pseudomonadota</taxon>
        <taxon>Gammaproteobacteria</taxon>
        <taxon>Pseudomonadales</taxon>
        <taxon>Pseudomonadaceae</taxon>
        <taxon>Pseudomonas</taxon>
    </lineage>
</organism>
<accession>A0A944DQK5</accession>